<gene>
    <name evidence="1" type="ORF">MYAER_0609</name>
</gene>
<sequence length="39" mass="4327">MINSGVIAQKILRIASKLIITPREITFLTKMTFSPPEPA</sequence>
<dbReference type="HOGENOM" id="CLU_3312691_0_0_3"/>
<name>A0A0F6U277_MICAE</name>
<evidence type="ECO:0000313" key="1">
    <source>
        <dbReference type="EMBL" id="AKE62969.1"/>
    </source>
</evidence>
<organism evidence="1 2">
    <name type="scientific">Microcystis aeruginosa NIES-2549</name>
    <dbReference type="NCBI Taxonomy" id="1641812"/>
    <lineage>
        <taxon>Bacteria</taxon>
        <taxon>Bacillati</taxon>
        <taxon>Cyanobacteriota</taxon>
        <taxon>Cyanophyceae</taxon>
        <taxon>Oscillatoriophycideae</taxon>
        <taxon>Chroococcales</taxon>
        <taxon>Microcystaceae</taxon>
        <taxon>Microcystis</taxon>
    </lineage>
</organism>
<dbReference type="AlphaFoldDB" id="A0A0F6U277"/>
<proteinExistence type="predicted"/>
<accession>A0A0F6U277</accession>
<evidence type="ECO:0000313" key="2">
    <source>
        <dbReference type="Proteomes" id="UP000034103"/>
    </source>
</evidence>
<reference evidence="1 2" key="1">
    <citation type="journal article" date="2015" name="Genome Announc.">
        <title>Complete Genome Sequence of Microcystis aeruginosa NIES-2549, a Bloom-Forming Cyanobacterium from Lake Kasumigaura, Japan.</title>
        <authorList>
            <person name="Yamaguchi H."/>
            <person name="Suzuki S."/>
            <person name="Tanabe Y."/>
            <person name="Osana Y."/>
            <person name="Shimura Y."/>
            <person name="Ishida K."/>
            <person name="Kawachi M."/>
        </authorList>
    </citation>
    <scope>NUCLEOTIDE SEQUENCE [LARGE SCALE GENOMIC DNA]</scope>
    <source>
        <strain evidence="1 2">NIES-2549</strain>
    </source>
</reference>
<dbReference type="Proteomes" id="UP000034103">
    <property type="component" value="Chromosome"/>
</dbReference>
<protein>
    <submittedName>
        <fullName evidence="1">Uncharacterized protein</fullName>
    </submittedName>
</protein>
<dbReference type="EMBL" id="CP011304">
    <property type="protein sequence ID" value="AKE62969.1"/>
    <property type="molecule type" value="Genomic_DNA"/>
</dbReference>